<dbReference type="Gene3D" id="1.20.120.330">
    <property type="entry name" value="Nucleotidyltransferases domain 2"/>
    <property type="match status" value="1"/>
</dbReference>
<dbReference type="PANTHER" id="PTHR37941:SF1">
    <property type="entry name" value="FUMARASE E-RELATED"/>
    <property type="match status" value="1"/>
</dbReference>
<sequence>MNNKIDSVARINQAIHLPNEAELLEVISQAASAAAVFRAAYHALNDAVGSLMQRQFKQKDCSVQFVVDPLMHSSGPLGDMKIRSKLLLGLGVINKEAYEDIEVFVELKEWNESINEDYDFTHPKVLTALRGIKAIKRSMPIEYDPSMMQGLSESMLQMFVRRHNQKVQSTIVLAITDLVGQLSV</sequence>
<organism evidence="1 2">
    <name type="scientific">Vibrio hippocampi</name>
    <dbReference type="NCBI Taxonomy" id="654686"/>
    <lineage>
        <taxon>Bacteria</taxon>
        <taxon>Pseudomonadati</taxon>
        <taxon>Pseudomonadota</taxon>
        <taxon>Gammaproteobacteria</taxon>
        <taxon>Vibrionales</taxon>
        <taxon>Vibrionaceae</taxon>
        <taxon>Vibrio</taxon>
    </lineage>
</organism>
<dbReference type="Proteomes" id="UP000838160">
    <property type="component" value="Unassembled WGS sequence"/>
</dbReference>
<dbReference type="SUPFAM" id="SSF158668">
    <property type="entry name" value="MtlR-like"/>
    <property type="match status" value="1"/>
</dbReference>
<name>A0ABN8DK53_9VIBR</name>
<dbReference type="InterPro" id="IPR038026">
    <property type="entry name" value="MtlR-like_sf"/>
</dbReference>
<reference evidence="1" key="1">
    <citation type="submission" date="2021-12" db="EMBL/GenBank/DDBJ databases">
        <authorList>
            <person name="Rodrigo-Torres L."/>
            <person name="Arahal R. D."/>
            <person name="Lucena T."/>
        </authorList>
    </citation>
    <scope>NUCLEOTIDE SEQUENCE</scope>
    <source>
        <strain evidence="1">CECT 8226</strain>
    </source>
</reference>
<evidence type="ECO:0000313" key="2">
    <source>
        <dbReference type="Proteomes" id="UP000838160"/>
    </source>
</evidence>
<gene>
    <name evidence="1" type="primary">mtlR_2</name>
    <name evidence="1" type="ORF">VHP8226_03229</name>
</gene>
<dbReference type="PANTHER" id="PTHR37941">
    <property type="entry name" value="FUMARASE E-RELATED"/>
    <property type="match status" value="1"/>
</dbReference>
<evidence type="ECO:0000313" key="1">
    <source>
        <dbReference type="EMBL" id="CAH0529457.1"/>
    </source>
</evidence>
<accession>A0ABN8DK53</accession>
<protein>
    <submittedName>
        <fullName evidence="1">Mannitol operon repressor</fullName>
    </submittedName>
</protein>
<dbReference type="EMBL" id="CAKLCM010000003">
    <property type="protein sequence ID" value="CAH0529457.1"/>
    <property type="molecule type" value="Genomic_DNA"/>
</dbReference>
<comment type="caution">
    <text evidence="1">The sequence shown here is derived from an EMBL/GenBank/DDBJ whole genome shotgun (WGS) entry which is preliminary data.</text>
</comment>
<keyword evidence="2" id="KW-1185">Reference proteome</keyword>
<dbReference type="RefSeq" id="WP_237486071.1">
    <property type="nucleotide sequence ID" value="NZ_CAKLCM010000003.1"/>
</dbReference>
<proteinExistence type="predicted"/>
<dbReference type="Pfam" id="PF05068">
    <property type="entry name" value="MtlR"/>
    <property type="match status" value="1"/>
</dbReference>
<dbReference type="InterPro" id="IPR007761">
    <property type="entry name" value="MtlR-like"/>
</dbReference>